<feature type="domain" description="Fungal-type protein kinase" evidence="1">
    <location>
        <begin position="71"/>
        <end position="144"/>
    </location>
</feature>
<gene>
    <name evidence="2" type="ORF">GGH94_005673</name>
</gene>
<sequence length="332" mass="36615">MWTTLSSDTHESLFLKTLRDAFGVSDKFKDKFAHFVSTGPVYIDRGCTLVLDSTATALAGLPTTTQDTAKDSDNDKGSSSSCVRQHRRTVLRWAGNMISAAANPSQVVIAIADAMVALNAAYVKCKLLHGNLSDRAIQLQETADGIRGRLVGPEVRGMRSREYALAPFNRLDDWECILYIICVLGTFGINQADRNEYPAGESWFPQIKSWNSGDAAHVTEIKRLHMDSALNFFDTIASKMDDGPLCRLAVDIHRIIFLHPECHGAMVSLKGVDPLVARNNFEDAIVTALLALMEEYRRKALLALQAQPNVVARSMAEQSTGPLKKHKRNVTP</sequence>
<reference evidence="2" key="1">
    <citation type="submission" date="2022-07" db="EMBL/GenBank/DDBJ databases">
        <title>Phylogenomic reconstructions and comparative analyses of Kickxellomycotina fungi.</title>
        <authorList>
            <person name="Reynolds N.K."/>
            <person name="Stajich J.E."/>
            <person name="Barry K."/>
            <person name="Grigoriev I.V."/>
            <person name="Crous P."/>
            <person name="Smith M.E."/>
        </authorList>
    </citation>
    <scope>NUCLEOTIDE SEQUENCE</scope>
    <source>
        <strain evidence="2">RSA 476</strain>
    </source>
</reference>
<keyword evidence="3" id="KW-1185">Reference proteome</keyword>
<evidence type="ECO:0000259" key="1">
    <source>
        <dbReference type="Pfam" id="PF17667"/>
    </source>
</evidence>
<dbReference type="Pfam" id="PF17667">
    <property type="entry name" value="Pkinase_fungal"/>
    <property type="match status" value="1"/>
</dbReference>
<organism evidence="2 3">
    <name type="scientific">Coemansia aciculifera</name>
    <dbReference type="NCBI Taxonomy" id="417176"/>
    <lineage>
        <taxon>Eukaryota</taxon>
        <taxon>Fungi</taxon>
        <taxon>Fungi incertae sedis</taxon>
        <taxon>Zoopagomycota</taxon>
        <taxon>Kickxellomycotina</taxon>
        <taxon>Kickxellomycetes</taxon>
        <taxon>Kickxellales</taxon>
        <taxon>Kickxellaceae</taxon>
        <taxon>Coemansia</taxon>
    </lineage>
</organism>
<evidence type="ECO:0000313" key="2">
    <source>
        <dbReference type="EMBL" id="KAJ2860189.1"/>
    </source>
</evidence>
<name>A0A9W8M2F3_9FUNG</name>
<protein>
    <recommendedName>
        <fullName evidence="1">Fungal-type protein kinase domain-containing protein</fullName>
    </recommendedName>
</protein>
<comment type="caution">
    <text evidence="2">The sequence shown here is derived from an EMBL/GenBank/DDBJ whole genome shotgun (WGS) entry which is preliminary data.</text>
</comment>
<dbReference type="AlphaFoldDB" id="A0A9W8M2F3"/>
<dbReference type="InterPro" id="IPR040976">
    <property type="entry name" value="Pkinase_fungal"/>
</dbReference>
<dbReference type="EMBL" id="JANBUY010000318">
    <property type="protein sequence ID" value="KAJ2860189.1"/>
    <property type="molecule type" value="Genomic_DNA"/>
</dbReference>
<evidence type="ECO:0000313" key="3">
    <source>
        <dbReference type="Proteomes" id="UP001140074"/>
    </source>
</evidence>
<dbReference type="Proteomes" id="UP001140074">
    <property type="component" value="Unassembled WGS sequence"/>
</dbReference>
<proteinExistence type="predicted"/>
<accession>A0A9W8M2F3</accession>